<dbReference type="GO" id="GO:0016020">
    <property type="term" value="C:membrane"/>
    <property type="evidence" value="ECO:0007669"/>
    <property type="project" value="UniProtKB-SubCell"/>
</dbReference>
<sequence length="41" mass="4108">MGGSILATGKGYGHGYSNCGGFALLVVLFILLIIVGAACFC</sequence>
<dbReference type="AlphaFoldDB" id="A0A2A7D3N7"/>
<evidence type="ECO:0000313" key="7">
    <source>
        <dbReference type="EMBL" id="PDZ14616.1"/>
    </source>
</evidence>
<dbReference type="NCBIfam" id="TIGR01732">
    <property type="entry name" value="tiny_TM_bacill"/>
    <property type="match status" value="1"/>
</dbReference>
<name>A0A2A7D3N7_BACAN</name>
<dbReference type="Pfam" id="PF09680">
    <property type="entry name" value="YjcZ_2"/>
    <property type="match status" value="1"/>
</dbReference>
<comment type="similarity">
    <text evidence="2">Belongs to the SscA family.</text>
</comment>
<organism evidence="7 8">
    <name type="scientific">Bacillus anthracis</name>
    <name type="common">anthrax bacterium</name>
    <dbReference type="NCBI Taxonomy" id="1392"/>
    <lineage>
        <taxon>Bacteria</taxon>
        <taxon>Bacillati</taxon>
        <taxon>Bacillota</taxon>
        <taxon>Bacilli</taxon>
        <taxon>Bacillales</taxon>
        <taxon>Bacillaceae</taxon>
        <taxon>Bacillus</taxon>
        <taxon>Bacillus cereus group</taxon>
    </lineage>
</organism>
<protein>
    <submittedName>
        <fullName evidence="7">Sporulation protein YjcZ</fullName>
    </submittedName>
</protein>
<feature type="transmembrane region" description="Helical" evidence="6">
    <location>
        <begin position="20"/>
        <end position="40"/>
    </location>
</feature>
<evidence type="ECO:0000256" key="6">
    <source>
        <dbReference type="SAM" id="Phobius"/>
    </source>
</evidence>
<evidence type="ECO:0000256" key="4">
    <source>
        <dbReference type="ARBA" id="ARBA00022989"/>
    </source>
</evidence>
<evidence type="ECO:0000256" key="2">
    <source>
        <dbReference type="ARBA" id="ARBA00010221"/>
    </source>
</evidence>
<dbReference type="EMBL" id="NVLX01000026">
    <property type="protein sequence ID" value="PDZ14616.1"/>
    <property type="molecule type" value="Genomic_DNA"/>
</dbReference>
<dbReference type="InterPro" id="IPR010070">
    <property type="entry name" value="YjcZ-like"/>
</dbReference>
<proteinExistence type="inferred from homology"/>
<keyword evidence="3 6" id="KW-0812">Transmembrane</keyword>
<evidence type="ECO:0000256" key="1">
    <source>
        <dbReference type="ARBA" id="ARBA00004167"/>
    </source>
</evidence>
<evidence type="ECO:0000256" key="5">
    <source>
        <dbReference type="ARBA" id="ARBA00023136"/>
    </source>
</evidence>
<keyword evidence="5 6" id="KW-0472">Membrane</keyword>
<comment type="subcellular location">
    <subcellularLocation>
        <location evidence="1">Membrane</location>
        <topology evidence="1">Single-pass membrane protein</topology>
    </subcellularLocation>
</comment>
<comment type="caution">
    <text evidence="7">The sequence shown here is derived from an EMBL/GenBank/DDBJ whole genome shotgun (WGS) entry which is preliminary data.</text>
</comment>
<keyword evidence="4 6" id="KW-1133">Transmembrane helix</keyword>
<accession>A0A2A7D3N7</accession>
<gene>
    <name evidence="7" type="ORF">CON16_23625</name>
</gene>
<evidence type="ECO:0000256" key="3">
    <source>
        <dbReference type="ARBA" id="ARBA00022692"/>
    </source>
</evidence>
<dbReference type="Proteomes" id="UP000220192">
    <property type="component" value="Unassembled WGS sequence"/>
</dbReference>
<reference evidence="7 8" key="1">
    <citation type="submission" date="2017-09" db="EMBL/GenBank/DDBJ databases">
        <title>Large-scale bioinformatics analysis of Bacillus genomes uncovers conserved roles of natural products in bacterial physiology.</title>
        <authorList>
            <consortium name="Agbiome Team Llc"/>
            <person name="Bleich R.M."/>
            <person name="Grubbs K.J."/>
            <person name="Santa Maria K.C."/>
            <person name="Allen S.E."/>
            <person name="Farag S."/>
            <person name="Shank E.A."/>
            <person name="Bowers A."/>
        </authorList>
    </citation>
    <scope>NUCLEOTIDE SEQUENCE [LARGE SCALE GENOMIC DNA]</scope>
    <source>
        <strain evidence="7 8">AFS095574</strain>
    </source>
</reference>
<evidence type="ECO:0000313" key="8">
    <source>
        <dbReference type="Proteomes" id="UP000220192"/>
    </source>
</evidence>